<keyword evidence="2" id="KW-0547">Nucleotide-binding</keyword>
<dbReference type="InterPro" id="IPR011758">
    <property type="entry name" value="RimK-rel_E_lig"/>
</dbReference>
<keyword evidence="1" id="KW-0464">Manganese</keyword>
<sequence>MSWLSDWTWPSRLRDKGIIGMNRRNIRYIGRYNSRRLYPLVDDKLKTKLLAQRYGITTPALIGTVTTQFGVKHIGEMLGGHHGFVIKPAKGSGGKGILVIESVDGDEFIKPSGARLLVTDIERHVSNILSGLYSLGGSPDVAVVETLINFDESLMAYTYEGVPDIRVIVFKGYPVMAMMRLSTAASDGKANLHQGAVGVGLNMATGEALRGVQFDRPCYAHPDTGHDLASLKVPQWKTLLDLAAGCYEMTGLGYLGTDMVLDRKHGPMLLELNARPGLAIQMTNGEGLRRRLDLIERQPDGVSVEKRVAFAQHHFARTSELTDAPDTPPATA</sequence>
<dbReference type="NCBIfam" id="TIGR02291">
    <property type="entry name" value="rimK_rel_E_lig"/>
    <property type="match status" value="1"/>
</dbReference>
<evidence type="ECO:0000313" key="5">
    <source>
        <dbReference type="Proteomes" id="UP001269267"/>
    </source>
</evidence>
<dbReference type="Pfam" id="PF14397">
    <property type="entry name" value="ATPgrasp_ST"/>
    <property type="match status" value="1"/>
</dbReference>
<evidence type="ECO:0000259" key="3">
    <source>
        <dbReference type="PROSITE" id="PS50975"/>
    </source>
</evidence>
<name>A0ABU1GCZ6_9GAMM</name>
<gene>
    <name evidence="4" type="ORF">QC815_07955</name>
</gene>
<dbReference type="PANTHER" id="PTHR21621">
    <property type="entry name" value="RIBOSOMAL PROTEIN S6 MODIFICATION PROTEIN"/>
    <property type="match status" value="1"/>
</dbReference>
<comment type="caution">
    <text evidence="4">The sequence shown here is derived from an EMBL/GenBank/DDBJ whole genome shotgun (WGS) entry which is preliminary data.</text>
</comment>
<protein>
    <submittedName>
        <fullName evidence="4">Alpha-L-glutamate ligase-like protein</fullName>
    </submittedName>
</protein>
<dbReference type="Gene3D" id="3.30.470.20">
    <property type="entry name" value="ATP-grasp fold, B domain"/>
    <property type="match status" value="1"/>
</dbReference>
<evidence type="ECO:0000256" key="1">
    <source>
        <dbReference type="ARBA" id="ARBA00023211"/>
    </source>
</evidence>
<proteinExistence type="predicted"/>
<dbReference type="Proteomes" id="UP001269267">
    <property type="component" value="Unassembled WGS sequence"/>
</dbReference>
<dbReference type="InterPro" id="IPR011761">
    <property type="entry name" value="ATP-grasp"/>
</dbReference>
<evidence type="ECO:0000256" key="2">
    <source>
        <dbReference type="PROSITE-ProRule" id="PRU00409"/>
    </source>
</evidence>
<feature type="domain" description="ATP-grasp" evidence="3">
    <location>
        <begin position="48"/>
        <end position="303"/>
    </location>
</feature>
<dbReference type="PROSITE" id="PS50975">
    <property type="entry name" value="ATP_GRASP"/>
    <property type="match status" value="1"/>
</dbReference>
<accession>A0ABU1GCZ6</accession>
<reference evidence="4 5" key="1">
    <citation type="submission" date="2023-04" db="EMBL/GenBank/DDBJ databases">
        <title>A long-awaited taxogenomic arrangement of the family Halomonadaceae.</title>
        <authorList>
            <person name="De La Haba R."/>
            <person name="Chuvochina M."/>
            <person name="Wittouck S."/>
            <person name="Arahal D.R."/>
            <person name="Sanchez-Porro C."/>
            <person name="Hugenholtz P."/>
            <person name="Ventosa A."/>
        </authorList>
    </citation>
    <scope>NUCLEOTIDE SEQUENCE [LARGE SCALE GENOMIC DNA]</scope>
    <source>
        <strain evidence="4 5">DSM 18042</strain>
    </source>
</reference>
<dbReference type="PANTHER" id="PTHR21621:SF0">
    <property type="entry name" value="BETA-CITRYLGLUTAMATE SYNTHASE B-RELATED"/>
    <property type="match status" value="1"/>
</dbReference>
<keyword evidence="2" id="KW-0067">ATP-binding</keyword>
<dbReference type="InterPro" id="IPR039523">
    <property type="entry name" value="RimK-rel_E_lig_ATP-grasp"/>
</dbReference>
<dbReference type="SUPFAM" id="SSF56059">
    <property type="entry name" value="Glutathione synthetase ATP-binding domain-like"/>
    <property type="match status" value="1"/>
</dbReference>
<evidence type="ECO:0000313" key="4">
    <source>
        <dbReference type="EMBL" id="MDR5874860.1"/>
    </source>
</evidence>
<organism evidence="4 5">
    <name type="scientific">Vreelandella gomseomensis</name>
    <dbReference type="NCBI Taxonomy" id="370766"/>
    <lineage>
        <taxon>Bacteria</taxon>
        <taxon>Pseudomonadati</taxon>
        <taxon>Pseudomonadota</taxon>
        <taxon>Gammaproteobacteria</taxon>
        <taxon>Oceanospirillales</taxon>
        <taxon>Halomonadaceae</taxon>
        <taxon>Vreelandella</taxon>
    </lineage>
</organism>
<keyword evidence="5" id="KW-1185">Reference proteome</keyword>
<dbReference type="EMBL" id="JARWAI010000005">
    <property type="protein sequence ID" value="MDR5874860.1"/>
    <property type="molecule type" value="Genomic_DNA"/>
</dbReference>
<dbReference type="RefSeq" id="WP_230448087.1">
    <property type="nucleotide sequence ID" value="NZ_JARWAI010000005.1"/>
</dbReference>